<feature type="transmembrane region" description="Helical" evidence="1">
    <location>
        <begin position="75"/>
        <end position="95"/>
    </location>
</feature>
<feature type="transmembrane region" description="Helical" evidence="1">
    <location>
        <begin position="41"/>
        <end position="63"/>
    </location>
</feature>
<keyword evidence="1" id="KW-0472">Membrane</keyword>
<feature type="transmembrane region" description="Helical" evidence="1">
    <location>
        <begin position="152"/>
        <end position="173"/>
    </location>
</feature>
<name>A0ABX7BUS0_9CAUL</name>
<feature type="transmembrane region" description="Helical" evidence="1">
    <location>
        <begin position="6"/>
        <end position="29"/>
    </location>
</feature>
<organism evidence="2 3">
    <name type="scientific">Brevundimonas vitisensis</name>
    <dbReference type="NCBI Taxonomy" id="2800818"/>
    <lineage>
        <taxon>Bacteria</taxon>
        <taxon>Pseudomonadati</taxon>
        <taxon>Pseudomonadota</taxon>
        <taxon>Alphaproteobacteria</taxon>
        <taxon>Caulobacterales</taxon>
        <taxon>Caulobacteraceae</taxon>
        <taxon>Brevundimonas</taxon>
    </lineage>
</organism>
<evidence type="ECO:0000313" key="2">
    <source>
        <dbReference type="EMBL" id="QQQ19844.1"/>
    </source>
</evidence>
<dbReference type="RefSeq" id="WP_201104290.1">
    <property type="nucleotide sequence ID" value="NZ_CP067977.1"/>
</dbReference>
<keyword evidence="1" id="KW-0812">Transmembrane</keyword>
<gene>
    <name evidence="2" type="ORF">JIP62_07095</name>
</gene>
<sequence length="175" mass="18416">MTWAHLTVIVTGLLYVGASMALGVVVRLLGPTYHTKVTAPLWIVGFFAFAAVSLLWRGVTLLFPGRLVDTGGISLVAPLTAVVVVGLCLFVLDYVMGDRSPPPLFNQWFSWALKRRATDEGIVHAAFALPPAMHEAAPCGAQINRTGRGLRLAVLSGGAATILIVLGVIAVNATG</sequence>
<keyword evidence="1" id="KW-1133">Transmembrane helix</keyword>
<reference evidence="2 3" key="1">
    <citation type="submission" date="2021-01" db="EMBL/GenBank/DDBJ databases">
        <title>Brevundimonas vitis sp. nov., an bacterium isolated from grape (Vitis vinifera).</title>
        <authorList>
            <person name="Jiang L."/>
            <person name="Lee J."/>
        </authorList>
    </citation>
    <scope>NUCLEOTIDE SEQUENCE [LARGE SCALE GENOMIC DNA]</scope>
    <source>
        <strain evidence="2 3">GRTSA-9</strain>
    </source>
</reference>
<evidence type="ECO:0000256" key="1">
    <source>
        <dbReference type="SAM" id="Phobius"/>
    </source>
</evidence>
<proteinExistence type="predicted"/>
<protein>
    <submittedName>
        <fullName evidence="2">Uncharacterized protein</fullName>
    </submittedName>
</protein>
<accession>A0ABX7BUS0</accession>
<dbReference type="EMBL" id="CP067977">
    <property type="protein sequence ID" value="QQQ19844.1"/>
    <property type="molecule type" value="Genomic_DNA"/>
</dbReference>
<evidence type="ECO:0000313" key="3">
    <source>
        <dbReference type="Proteomes" id="UP000595448"/>
    </source>
</evidence>
<keyword evidence="3" id="KW-1185">Reference proteome</keyword>
<dbReference type="Proteomes" id="UP000595448">
    <property type="component" value="Chromosome"/>
</dbReference>